<evidence type="ECO:0000256" key="1">
    <source>
        <dbReference type="SAM" id="MobiDB-lite"/>
    </source>
</evidence>
<evidence type="ECO:0000313" key="3">
    <source>
        <dbReference type="Proteomes" id="UP000729402"/>
    </source>
</evidence>
<evidence type="ECO:0000313" key="2">
    <source>
        <dbReference type="EMBL" id="KAG8046614.1"/>
    </source>
</evidence>
<accession>A0A8J5RVX1</accession>
<reference evidence="2" key="1">
    <citation type="journal article" date="2021" name="bioRxiv">
        <title>Whole Genome Assembly and Annotation of Northern Wild Rice, Zizania palustris L., Supports a Whole Genome Duplication in the Zizania Genus.</title>
        <authorList>
            <person name="Haas M."/>
            <person name="Kono T."/>
            <person name="Macchietto M."/>
            <person name="Millas R."/>
            <person name="McGilp L."/>
            <person name="Shao M."/>
            <person name="Duquette J."/>
            <person name="Hirsch C.N."/>
            <person name="Kimball J."/>
        </authorList>
    </citation>
    <scope>NUCLEOTIDE SEQUENCE</scope>
    <source>
        <tissue evidence="2">Fresh leaf tissue</tissue>
    </source>
</reference>
<dbReference type="Proteomes" id="UP000729402">
    <property type="component" value="Unassembled WGS sequence"/>
</dbReference>
<dbReference type="AlphaFoldDB" id="A0A8J5RVX1"/>
<organism evidence="2 3">
    <name type="scientific">Zizania palustris</name>
    <name type="common">Northern wild rice</name>
    <dbReference type="NCBI Taxonomy" id="103762"/>
    <lineage>
        <taxon>Eukaryota</taxon>
        <taxon>Viridiplantae</taxon>
        <taxon>Streptophyta</taxon>
        <taxon>Embryophyta</taxon>
        <taxon>Tracheophyta</taxon>
        <taxon>Spermatophyta</taxon>
        <taxon>Magnoliopsida</taxon>
        <taxon>Liliopsida</taxon>
        <taxon>Poales</taxon>
        <taxon>Poaceae</taxon>
        <taxon>BOP clade</taxon>
        <taxon>Oryzoideae</taxon>
        <taxon>Oryzeae</taxon>
        <taxon>Zizaniinae</taxon>
        <taxon>Zizania</taxon>
    </lineage>
</organism>
<sequence>MATSPTSPSFFPDQLQLQLQVSSTSPSSQQLGQISLPSLSSEVRPTQLGVAEAAAAPSVALTRVEEAVGVAIAGQVGLATPRSGGCRKIRFRGGAPQKPAIKPGTGDNGGEINDVVPQPGIVRDQGVGVWFEVAKV</sequence>
<feature type="region of interest" description="Disordered" evidence="1">
    <location>
        <begin position="91"/>
        <end position="112"/>
    </location>
</feature>
<keyword evidence="3" id="KW-1185">Reference proteome</keyword>
<feature type="compositionally biased region" description="Low complexity" evidence="1">
    <location>
        <begin position="19"/>
        <end position="33"/>
    </location>
</feature>
<dbReference type="EMBL" id="JAAALK010000290">
    <property type="protein sequence ID" value="KAG8046614.1"/>
    <property type="molecule type" value="Genomic_DNA"/>
</dbReference>
<gene>
    <name evidence="2" type="ORF">GUJ93_ZPchr0008g11478</name>
</gene>
<proteinExistence type="predicted"/>
<feature type="region of interest" description="Disordered" evidence="1">
    <location>
        <begin position="19"/>
        <end position="38"/>
    </location>
</feature>
<comment type="caution">
    <text evidence="2">The sequence shown here is derived from an EMBL/GenBank/DDBJ whole genome shotgun (WGS) entry which is preliminary data.</text>
</comment>
<reference evidence="2" key="2">
    <citation type="submission" date="2021-02" db="EMBL/GenBank/DDBJ databases">
        <authorList>
            <person name="Kimball J.A."/>
            <person name="Haas M.W."/>
            <person name="Macchietto M."/>
            <person name="Kono T."/>
            <person name="Duquette J."/>
            <person name="Shao M."/>
        </authorList>
    </citation>
    <scope>NUCLEOTIDE SEQUENCE</scope>
    <source>
        <tissue evidence="2">Fresh leaf tissue</tissue>
    </source>
</reference>
<protein>
    <submittedName>
        <fullName evidence="2">Uncharacterized protein</fullName>
    </submittedName>
</protein>
<name>A0A8J5RVX1_ZIZPA</name>